<evidence type="ECO:0008006" key="4">
    <source>
        <dbReference type="Google" id="ProtNLM"/>
    </source>
</evidence>
<evidence type="ECO:0000313" key="3">
    <source>
        <dbReference type="Proteomes" id="UP000823897"/>
    </source>
</evidence>
<evidence type="ECO:0000313" key="2">
    <source>
        <dbReference type="EMBL" id="HJD34955.1"/>
    </source>
</evidence>
<dbReference type="EMBL" id="DWUV01000199">
    <property type="protein sequence ID" value="HJD34955.1"/>
    <property type="molecule type" value="Genomic_DNA"/>
</dbReference>
<dbReference type="Proteomes" id="UP000823897">
    <property type="component" value="Unassembled WGS sequence"/>
</dbReference>
<dbReference type="AlphaFoldDB" id="A0A9D2R6E7"/>
<proteinExistence type="predicted"/>
<protein>
    <recommendedName>
        <fullName evidence="4">DUF4352 domain-containing protein</fullName>
    </recommendedName>
</protein>
<keyword evidence="1" id="KW-1133">Transmembrane helix</keyword>
<reference evidence="2" key="2">
    <citation type="submission" date="2021-04" db="EMBL/GenBank/DDBJ databases">
        <authorList>
            <person name="Gilroy R."/>
        </authorList>
    </citation>
    <scope>NUCLEOTIDE SEQUENCE</scope>
    <source>
        <strain evidence="2">ChiGjej3B3-11674</strain>
    </source>
</reference>
<comment type="caution">
    <text evidence="2">The sequence shown here is derived from an EMBL/GenBank/DDBJ whole genome shotgun (WGS) entry which is preliminary data.</text>
</comment>
<gene>
    <name evidence="2" type="ORF">H9911_10515</name>
</gene>
<organism evidence="2 3">
    <name type="scientific">Candidatus Mediterraneibacter tabaqchaliae</name>
    <dbReference type="NCBI Taxonomy" id="2838689"/>
    <lineage>
        <taxon>Bacteria</taxon>
        <taxon>Bacillati</taxon>
        <taxon>Bacillota</taxon>
        <taxon>Clostridia</taxon>
        <taxon>Lachnospirales</taxon>
        <taxon>Lachnospiraceae</taxon>
        <taxon>Mediterraneibacter</taxon>
    </lineage>
</organism>
<dbReference type="PROSITE" id="PS51257">
    <property type="entry name" value="PROKAR_LIPOPROTEIN"/>
    <property type="match status" value="1"/>
</dbReference>
<accession>A0A9D2R6E7</accession>
<keyword evidence="1" id="KW-0472">Membrane</keyword>
<name>A0A9D2R6E7_9FIRM</name>
<evidence type="ECO:0000256" key="1">
    <source>
        <dbReference type="SAM" id="Phobius"/>
    </source>
</evidence>
<feature type="transmembrane region" description="Helical" evidence="1">
    <location>
        <begin position="6"/>
        <end position="25"/>
    </location>
</feature>
<sequence>MKKIVISIVVILAACMMAVFCILYFRGNGQDKDAPTFEEVTDTDGMDTGIPIRDGEPDEASEDLAEHLTEYLDHEVDARYVVSTGDTIRNLPFAYTVDSWQLTKQNPGDYQLNEYPEVEYDENKNILNDYSYVVADITVENLQDREVTQHIWGFIRLQMRGAEKSCTGEVSDIVNLETNELKPITKNTYEETFAANERRKERLIYVVPDDLLPYCDGFYLRIEHMGGSDSTLNKLDAEVRRWIILN</sequence>
<reference evidence="2" key="1">
    <citation type="journal article" date="2021" name="PeerJ">
        <title>Extensive microbial diversity within the chicken gut microbiome revealed by metagenomics and culture.</title>
        <authorList>
            <person name="Gilroy R."/>
            <person name="Ravi A."/>
            <person name="Getino M."/>
            <person name="Pursley I."/>
            <person name="Horton D.L."/>
            <person name="Alikhan N.F."/>
            <person name="Baker D."/>
            <person name="Gharbi K."/>
            <person name="Hall N."/>
            <person name="Watson M."/>
            <person name="Adriaenssens E.M."/>
            <person name="Foster-Nyarko E."/>
            <person name="Jarju S."/>
            <person name="Secka A."/>
            <person name="Antonio M."/>
            <person name="Oren A."/>
            <person name="Chaudhuri R.R."/>
            <person name="La Ragione R."/>
            <person name="Hildebrand F."/>
            <person name="Pallen M.J."/>
        </authorList>
    </citation>
    <scope>NUCLEOTIDE SEQUENCE</scope>
    <source>
        <strain evidence="2">ChiGjej3B3-11674</strain>
    </source>
</reference>
<keyword evidence="1" id="KW-0812">Transmembrane</keyword>